<feature type="transmembrane region" description="Helical" evidence="1">
    <location>
        <begin position="58"/>
        <end position="76"/>
    </location>
</feature>
<dbReference type="AlphaFoldDB" id="X6LCK4"/>
<evidence type="ECO:0008006" key="4">
    <source>
        <dbReference type="Google" id="ProtNLM"/>
    </source>
</evidence>
<organism evidence="2 3">
    <name type="scientific">Reticulomyxa filosa</name>
    <dbReference type="NCBI Taxonomy" id="46433"/>
    <lineage>
        <taxon>Eukaryota</taxon>
        <taxon>Sar</taxon>
        <taxon>Rhizaria</taxon>
        <taxon>Retaria</taxon>
        <taxon>Foraminifera</taxon>
        <taxon>Monothalamids</taxon>
        <taxon>Reticulomyxidae</taxon>
        <taxon>Reticulomyxa</taxon>
    </lineage>
</organism>
<accession>X6LCK4</accession>
<dbReference type="EMBL" id="ASPP01046677">
    <property type="protein sequence ID" value="ETN98449.1"/>
    <property type="molecule type" value="Genomic_DNA"/>
</dbReference>
<keyword evidence="1" id="KW-1133">Transmembrane helix</keyword>
<protein>
    <recommendedName>
        <fullName evidence="4">Transmembrane protein</fullName>
    </recommendedName>
</protein>
<evidence type="ECO:0000313" key="2">
    <source>
        <dbReference type="EMBL" id="ETN98449.1"/>
    </source>
</evidence>
<name>X6LCK4_RETFI</name>
<proteinExistence type="predicted"/>
<sequence length="165" mass="19651">MDTQTNSSMRKHLETKDIFNATTFEKQRQLLENRTKQNKKQINVLICHIIEEIVHTILPKYIYCGNIVFIFVLYALRCCDNNETRPTEISIDWKAGFVALFLFNNDLVIVQFVVNTKNNKQQLNLNCFERWKKITNVVLTSISFQRYYDNKMKYYHIQSFPSNIP</sequence>
<feature type="transmembrane region" description="Helical" evidence="1">
    <location>
        <begin position="96"/>
        <end position="114"/>
    </location>
</feature>
<keyword evidence="3" id="KW-1185">Reference proteome</keyword>
<evidence type="ECO:0000313" key="3">
    <source>
        <dbReference type="Proteomes" id="UP000023152"/>
    </source>
</evidence>
<dbReference type="Proteomes" id="UP000023152">
    <property type="component" value="Unassembled WGS sequence"/>
</dbReference>
<evidence type="ECO:0000256" key="1">
    <source>
        <dbReference type="SAM" id="Phobius"/>
    </source>
</evidence>
<keyword evidence="1" id="KW-0472">Membrane</keyword>
<reference evidence="2 3" key="1">
    <citation type="journal article" date="2013" name="Curr. Biol.">
        <title>The Genome of the Foraminiferan Reticulomyxa filosa.</title>
        <authorList>
            <person name="Glockner G."/>
            <person name="Hulsmann N."/>
            <person name="Schleicher M."/>
            <person name="Noegel A.A."/>
            <person name="Eichinger L."/>
            <person name="Gallinger C."/>
            <person name="Pawlowski J."/>
            <person name="Sierra R."/>
            <person name="Euteneuer U."/>
            <person name="Pillet L."/>
            <person name="Moustafa A."/>
            <person name="Platzer M."/>
            <person name="Groth M."/>
            <person name="Szafranski K."/>
            <person name="Schliwa M."/>
        </authorList>
    </citation>
    <scope>NUCLEOTIDE SEQUENCE [LARGE SCALE GENOMIC DNA]</scope>
</reference>
<gene>
    <name evidence="2" type="ORF">RFI_39049</name>
</gene>
<comment type="caution">
    <text evidence="2">The sequence shown here is derived from an EMBL/GenBank/DDBJ whole genome shotgun (WGS) entry which is preliminary data.</text>
</comment>
<keyword evidence="1" id="KW-0812">Transmembrane</keyword>